<dbReference type="OrthoDB" id="4327079at2759"/>
<dbReference type="UniPathway" id="UPA00131"/>
<evidence type="ECO:0000256" key="3">
    <source>
        <dbReference type="ARBA" id="ARBA00001974"/>
    </source>
</evidence>
<accession>A0A1J4JS66</accession>
<dbReference type="UniPathway" id="UPA00070"/>
<keyword evidence="15" id="KW-0521">NADP</keyword>
<evidence type="ECO:0000256" key="1">
    <source>
        <dbReference type="ARBA" id="ARBA00001917"/>
    </source>
</evidence>
<keyword evidence="23" id="KW-1185">Reference proteome</keyword>
<dbReference type="PANTHER" id="PTHR43073">
    <property type="entry name" value="DIHYDROPYRIMIDINE DEHYDROGENASE [NADP(+)]"/>
    <property type="match status" value="1"/>
</dbReference>
<dbReference type="SUPFAM" id="SSF54862">
    <property type="entry name" value="4Fe-4S ferredoxins"/>
    <property type="match status" value="1"/>
</dbReference>
<dbReference type="SUPFAM" id="SSF51395">
    <property type="entry name" value="FMN-linked oxidoreductases"/>
    <property type="match status" value="1"/>
</dbReference>
<evidence type="ECO:0000256" key="4">
    <source>
        <dbReference type="ARBA" id="ARBA00004668"/>
    </source>
</evidence>
<evidence type="ECO:0000256" key="18">
    <source>
        <dbReference type="ARBA" id="ARBA00023014"/>
    </source>
</evidence>
<evidence type="ECO:0000256" key="12">
    <source>
        <dbReference type="ARBA" id="ARBA00022737"/>
    </source>
</evidence>
<evidence type="ECO:0000256" key="19">
    <source>
        <dbReference type="ARBA" id="ARBA00030119"/>
    </source>
</evidence>
<dbReference type="InterPro" id="IPR005720">
    <property type="entry name" value="Dihydroorotate_DH_cat"/>
</dbReference>
<dbReference type="InterPro" id="IPR036188">
    <property type="entry name" value="FAD/NAD-bd_sf"/>
</dbReference>
<dbReference type="SUPFAM" id="SSF46548">
    <property type="entry name" value="alpha-helical ferredoxin"/>
    <property type="match status" value="1"/>
</dbReference>
<protein>
    <recommendedName>
        <fullName evidence="7">dihydropyrimidine dehydrogenase (NADP(+))</fullName>
        <ecNumber evidence="7">1.3.1.2</ecNumber>
    </recommendedName>
    <alternativeName>
        <fullName evidence="20">Dihydrothymine dehydrogenase</fullName>
    </alternativeName>
    <alternativeName>
        <fullName evidence="19">Dihydrouracil dehydrogenase</fullName>
    </alternativeName>
</protein>
<comment type="pathway">
    <text evidence="5">Pyrimidine metabolism; UMP biosynthesis via de novo pathway.</text>
</comment>
<dbReference type="GO" id="GO:0006207">
    <property type="term" value="P:'de novo' pyrimidine nucleobase biosynthetic process"/>
    <property type="evidence" value="ECO:0007669"/>
    <property type="project" value="InterPro"/>
</dbReference>
<dbReference type="GO" id="GO:0044205">
    <property type="term" value="P:'de novo' UMP biosynthetic process"/>
    <property type="evidence" value="ECO:0007669"/>
    <property type="project" value="UniProtKB-UniPathway"/>
</dbReference>
<evidence type="ECO:0000256" key="13">
    <source>
        <dbReference type="ARBA" id="ARBA00022741"/>
    </source>
</evidence>
<comment type="cofactor">
    <cofactor evidence="2">
        <name>[4Fe-4S] cluster</name>
        <dbReference type="ChEBI" id="CHEBI:49883"/>
    </cofactor>
</comment>
<dbReference type="GO" id="GO:0004152">
    <property type="term" value="F:dihydroorotate dehydrogenase activity"/>
    <property type="evidence" value="ECO:0007669"/>
    <property type="project" value="UniProtKB-ARBA"/>
</dbReference>
<feature type="domain" description="4Fe-4S ferredoxin-type" evidence="21">
    <location>
        <begin position="874"/>
        <end position="903"/>
    </location>
</feature>
<evidence type="ECO:0000256" key="7">
    <source>
        <dbReference type="ARBA" id="ARBA00013004"/>
    </source>
</evidence>
<comment type="cofactor">
    <cofactor evidence="1">
        <name>FMN</name>
        <dbReference type="ChEBI" id="CHEBI:58210"/>
    </cofactor>
</comment>
<dbReference type="PANTHER" id="PTHR43073:SF2">
    <property type="entry name" value="DIHYDROPYRIMIDINE DEHYDROGENASE [NADP(+)]"/>
    <property type="match status" value="1"/>
</dbReference>
<evidence type="ECO:0000259" key="21">
    <source>
        <dbReference type="PROSITE" id="PS51379"/>
    </source>
</evidence>
<keyword evidence="16" id="KW-0560">Oxidoreductase</keyword>
<evidence type="ECO:0000256" key="2">
    <source>
        <dbReference type="ARBA" id="ARBA00001966"/>
    </source>
</evidence>
<dbReference type="InterPro" id="IPR023753">
    <property type="entry name" value="FAD/NAD-binding_dom"/>
</dbReference>
<dbReference type="Gene3D" id="3.20.20.70">
    <property type="entry name" value="Aldolase class I"/>
    <property type="match status" value="1"/>
</dbReference>
<dbReference type="GO" id="GO:0002058">
    <property type="term" value="F:uracil binding"/>
    <property type="evidence" value="ECO:0007669"/>
    <property type="project" value="TreeGrafter"/>
</dbReference>
<dbReference type="InterPro" id="IPR013785">
    <property type="entry name" value="Aldolase_TIM"/>
</dbReference>
<dbReference type="EMBL" id="MLAK01000959">
    <property type="protein sequence ID" value="OHT00364.1"/>
    <property type="molecule type" value="Genomic_DNA"/>
</dbReference>
<keyword evidence="14" id="KW-0274">FAD</keyword>
<dbReference type="GO" id="GO:0050661">
    <property type="term" value="F:NADP binding"/>
    <property type="evidence" value="ECO:0007669"/>
    <property type="project" value="TreeGrafter"/>
</dbReference>
<dbReference type="GO" id="GO:0051539">
    <property type="term" value="F:4 iron, 4 sulfur cluster binding"/>
    <property type="evidence" value="ECO:0007669"/>
    <property type="project" value="UniProtKB-KW"/>
</dbReference>
<dbReference type="RefSeq" id="XP_068353500.1">
    <property type="nucleotide sequence ID" value="XM_068508826.1"/>
</dbReference>
<evidence type="ECO:0000256" key="14">
    <source>
        <dbReference type="ARBA" id="ARBA00022827"/>
    </source>
</evidence>
<gene>
    <name evidence="22" type="ORF">TRFO_33017</name>
</gene>
<comment type="pathway">
    <text evidence="4">Amino-acid biosynthesis; beta-alanine biosynthesis.</text>
</comment>
<dbReference type="Pfam" id="PF14697">
    <property type="entry name" value="Fer4_21"/>
    <property type="match status" value="1"/>
</dbReference>
<keyword evidence="10" id="KW-0288">FMN</keyword>
<evidence type="ECO:0000256" key="16">
    <source>
        <dbReference type="ARBA" id="ARBA00023002"/>
    </source>
</evidence>
<dbReference type="InterPro" id="IPR009051">
    <property type="entry name" value="Helical_ferredxn"/>
</dbReference>
<evidence type="ECO:0000256" key="15">
    <source>
        <dbReference type="ARBA" id="ARBA00022857"/>
    </source>
</evidence>
<dbReference type="Gene3D" id="3.50.50.60">
    <property type="entry name" value="FAD/NAD(P)-binding domain"/>
    <property type="match status" value="2"/>
</dbReference>
<feature type="domain" description="4Fe-4S ferredoxin-type" evidence="21">
    <location>
        <begin position="841"/>
        <end position="870"/>
    </location>
</feature>
<dbReference type="PROSITE" id="PS00198">
    <property type="entry name" value="4FE4S_FER_1"/>
    <property type="match status" value="1"/>
</dbReference>
<dbReference type="InterPro" id="IPR017900">
    <property type="entry name" value="4Fe4S_Fe_S_CS"/>
</dbReference>
<evidence type="ECO:0000256" key="9">
    <source>
        <dbReference type="ARBA" id="ARBA00022630"/>
    </source>
</evidence>
<dbReference type="Pfam" id="PF14691">
    <property type="entry name" value="Fer4_20"/>
    <property type="match status" value="1"/>
</dbReference>
<proteinExistence type="inferred from homology"/>
<keyword evidence="8" id="KW-0004">4Fe-4S</keyword>
<dbReference type="GO" id="GO:0017113">
    <property type="term" value="F:dihydropyrimidine dehydrogenase (NADP+) activity"/>
    <property type="evidence" value="ECO:0007669"/>
    <property type="project" value="UniProtKB-EC"/>
</dbReference>
<dbReference type="InterPro" id="IPR028261">
    <property type="entry name" value="DPD_II"/>
</dbReference>
<dbReference type="SUPFAM" id="SSF51971">
    <property type="entry name" value="Nucleotide-binding domain"/>
    <property type="match status" value="1"/>
</dbReference>
<dbReference type="InterPro" id="IPR001295">
    <property type="entry name" value="Dihydroorotate_DH_CS"/>
</dbReference>
<dbReference type="Gene3D" id="3.30.70.20">
    <property type="match status" value="1"/>
</dbReference>
<evidence type="ECO:0000256" key="11">
    <source>
        <dbReference type="ARBA" id="ARBA00022723"/>
    </source>
</evidence>
<evidence type="ECO:0000256" key="5">
    <source>
        <dbReference type="ARBA" id="ARBA00004725"/>
    </source>
</evidence>
<evidence type="ECO:0000313" key="22">
    <source>
        <dbReference type="EMBL" id="OHT00364.1"/>
    </source>
</evidence>
<evidence type="ECO:0000256" key="20">
    <source>
        <dbReference type="ARBA" id="ARBA00032722"/>
    </source>
</evidence>
<dbReference type="AlphaFoldDB" id="A0A1J4JS66"/>
<dbReference type="PROSITE" id="PS51379">
    <property type="entry name" value="4FE4S_FER_2"/>
    <property type="match status" value="2"/>
</dbReference>
<name>A0A1J4JS66_9EUKA</name>
<dbReference type="PRINTS" id="PR00419">
    <property type="entry name" value="ADXRDTASE"/>
</dbReference>
<keyword evidence="12" id="KW-0677">Repeat</keyword>
<dbReference type="GO" id="GO:0019483">
    <property type="term" value="P:beta-alanine biosynthetic process"/>
    <property type="evidence" value="ECO:0007669"/>
    <property type="project" value="UniProtKB-UniPathway"/>
</dbReference>
<dbReference type="GO" id="GO:0006212">
    <property type="term" value="P:uracil catabolic process"/>
    <property type="evidence" value="ECO:0007669"/>
    <property type="project" value="TreeGrafter"/>
</dbReference>
<dbReference type="InterPro" id="IPR017896">
    <property type="entry name" value="4Fe4S_Fe-S-bd"/>
</dbReference>
<evidence type="ECO:0000256" key="8">
    <source>
        <dbReference type="ARBA" id="ARBA00022485"/>
    </source>
</evidence>
<keyword evidence="17" id="KW-0408">Iron</keyword>
<evidence type="ECO:0000313" key="23">
    <source>
        <dbReference type="Proteomes" id="UP000179807"/>
    </source>
</evidence>
<dbReference type="Pfam" id="PF07992">
    <property type="entry name" value="Pyr_redox_2"/>
    <property type="match status" value="1"/>
</dbReference>
<dbReference type="Gene3D" id="1.10.1060.10">
    <property type="entry name" value="Alpha-helical ferredoxin"/>
    <property type="match status" value="1"/>
</dbReference>
<dbReference type="Proteomes" id="UP000179807">
    <property type="component" value="Unassembled WGS sequence"/>
</dbReference>
<comment type="caution">
    <text evidence="22">The sequence shown here is derived from an EMBL/GenBank/DDBJ whole genome shotgun (WGS) entry which is preliminary data.</text>
</comment>
<dbReference type="EC" id="1.3.1.2" evidence="7"/>
<dbReference type="GO" id="GO:0006210">
    <property type="term" value="P:thymine catabolic process"/>
    <property type="evidence" value="ECO:0007669"/>
    <property type="project" value="TreeGrafter"/>
</dbReference>
<dbReference type="Pfam" id="PF01180">
    <property type="entry name" value="DHO_dh"/>
    <property type="match status" value="1"/>
</dbReference>
<dbReference type="PROSITE" id="PS00912">
    <property type="entry name" value="DHODEHASE_2"/>
    <property type="match status" value="1"/>
</dbReference>
<comment type="cofactor">
    <cofactor evidence="3">
        <name>FAD</name>
        <dbReference type="ChEBI" id="CHEBI:57692"/>
    </cofactor>
</comment>
<comment type="similarity">
    <text evidence="6">Belongs to the dihydropyrimidine dehydrogenase family.</text>
</comment>
<reference evidence="22" key="1">
    <citation type="submission" date="2016-10" db="EMBL/GenBank/DDBJ databases">
        <authorList>
            <person name="Benchimol M."/>
            <person name="Almeida L.G."/>
            <person name="Vasconcelos A.T."/>
            <person name="Perreira-Neves A."/>
            <person name="Rosa I.A."/>
            <person name="Tasca T."/>
            <person name="Bogo M.R."/>
            <person name="de Souza W."/>
        </authorList>
    </citation>
    <scope>NUCLEOTIDE SEQUENCE [LARGE SCALE GENOMIC DNA]</scope>
    <source>
        <strain evidence="22">K</strain>
    </source>
</reference>
<evidence type="ECO:0000256" key="17">
    <source>
        <dbReference type="ARBA" id="ARBA00023004"/>
    </source>
</evidence>
<dbReference type="FunFam" id="3.20.20.70:FF:000027">
    <property type="entry name" value="Dihydropyrimidine dehydrogenase [NADP(+)]"/>
    <property type="match status" value="1"/>
</dbReference>
<dbReference type="GO" id="GO:0046872">
    <property type="term" value="F:metal ion binding"/>
    <property type="evidence" value="ECO:0007669"/>
    <property type="project" value="UniProtKB-KW"/>
</dbReference>
<keyword evidence="11" id="KW-0479">Metal-binding</keyword>
<keyword evidence="18" id="KW-0411">Iron-sulfur</keyword>
<keyword evidence="13" id="KW-0547">Nucleotide-binding</keyword>
<evidence type="ECO:0000256" key="6">
    <source>
        <dbReference type="ARBA" id="ARBA00010804"/>
    </source>
</evidence>
<sequence>MDIEDLRVPILSTKNSFCERSDLVPPSRKKILGFDEEKMPTEDQIVAEARRCIYCYDAPCTKCCASNVNVKEFVHAAAARNWYYAAKVILSTNPFPLSTAHLCPVRNFCQGGCTLNGTPAGPIQTNLIQKYIMRKYMNYGIKQVIKAKNNGKKVAIIGSGPSGLSCAAFLRRHGFEITVFEKESFAGGLLVTELLPNRLPYSDVEFEVQMLKDIGVTFEFNKELGKDFTIDSLLKNDGFKAVYIAIGKPEEIKPDFPCKGAISSKDFLYSINKILKKLPNTNNEEKLPDFTNKKILVLGAGDTAIDCASAASRLGGTVTVAFRKDFRGMRADPELVHELLQQGIEFLPLMAPTAIEDGIVTFRMQEHTLDNKYIALDEYVTRKYDEVILAFGSTYSESSNVVQHKINIQEVEGYDNVFAGGDISGSQTVIEAVNDGKNAASKIADSLCVYSEMPVFETEVDSVSLETEVCGLKFINPCGISSAPLSGTFECIKNSFVAGFGFAVTKSILLTKDVQRENDMRIVRCDDNPGVTGNFANTCIMTDHPLEYWVQTIRRLKMMFPNRIIIASIGAQDHKEDWQELTKALDEAGADAFELNLSCPNEVHGHGGTADHAKESNRLGMELGTDPKGVKRITEYVCEVTKKPVFPKLTPNVTDVVKLAEAAIQGGAAGISTINTVSGISKFFPDGTPLPQIGKERLAISGGLSGDMVRPIALRNIAKIHLKFPTLPILGIGGIWNADTAMQHLYAGANVFQVCSGVQKYSFEIVQEMNAGLRFLLYSWSKKNLRRLLSCASEEKNNMPYQVLEDENNDSDRDVPKLIELRGLGTKKVVERDAFDEKWTIIAEIDQDKCLRCGKCALSCRDNSTEAIYRHESGAWKVNTNRCIGCALCMSVCPVSAINMREAPYRETNVKAEHKHTCECGCHH</sequence>
<keyword evidence="9" id="KW-0285">Flavoprotein</keyword>
<organism evidence="22 23">
    <name type="scientific">Tritrichomonas foetus</name>
    <dbReference type="NCBI Taxonomy" id="1144522"/>
    <lineage>
        <taxon>Eukaryota</taxon>
        <taxon>Metamonada</taxon>
        <taxon>Parabasalia</taxon>
        <taxon>Tritrichomonadida</taxon>
        <taxon>Tritrichomonadidae</taxon>
        <taxon>Tritrichomonas</taxon>
    </lineage>
</organism>
<dbReference type="GO" id="GO:0005737">
    <property type="term" value="C:cytoplasm"/>
    <property type="evidence" value="ECO:0007669"/>
    <property type="project" value="InterPro"/>
</dbReference>
<dbReference type="GeneID" id="94843530"/>
<evidence type="ECO:0000256" key="10">
    <source>
        <dbReference type="ARBA" id="ARBA00022643"/>
    </source>
</evidence>
<dbReference type="VEuPathDB" id="TrichDB:TRFO_33017"/>